<organism evidence="4 5">
    <name type="scientific">Stentor coeruleus</name>
    <dbReference type="NCBI Taxonomy" id="5963"/>
    <lineage>
        <taxon>Eukaryota</taxon>
        <taxon>Sar</taxon>
        <taxon>Alveolata</taxon>
        <taxon>Ciliophora</taxon>
        <taxon>Postciliodesmatophora</taxon>
        <taxon>Heterotrichea</taxon>
        <taxon>Heterotrichida</taxon>
        <taxon>Stentoridae</taxon>
        <taxon>Stentor</taxon>
    </lineage>
</organism>
<dbReference type="EMBL" id="MPUH01000760">
    <property type="protein sequence ID" value="OMJ74309.1"/>
    <property type="molecule type" value="Genomic_DNA"/>
</dbReference>
<protein>
    <recommendedName>
        <fullName evidence="6">Centrosomal protein of 70 kDa</fullName>
    </recommendedName>
</protein>
<reference evidence="4 5" key="1">
    <citation type="submission" date="2016-11" db="EMBL/GenBank/DDBJ databases">
        <title>The macronuclear genome of Stentor coeruleus: a giant cell with tiny introns.</title>
        <authorList>
            <person name="Slabodnick M."/>
            <person name="Ruby J.G."/>
            <person name="Reiff S.B."/>
            <person name="Swart E.C."/>
            <person name="Gosai S."/>
            <person name="Prabakaran S."/>
            <person name="Witkowska E."/>
            <person name="Larue G.E."/>
            <person name="Fisher S."/>
            <person name="Freeman R.M."/>
            <person name="Gunawardena J."/>
            <person name="Chu W."/>
            <person name="Stover N.A."/>
            <person name="Gregory B.D."/>
            <person name="Nowacki M."/>
            <person name="Derisi J."/>
            <person name="Roy S.W."/>
            <person name="Marshall W.F."/>
            <person name="Sood P."/>
        </authorList>
    </citation>
    <scope>NUCLEOTIDE SEQUENCE [LARGE SCALE GENOMIC DNA]</scope>
    <source>
        <strain evidence="4">WM001</strain>
    </source>
</reference>
<comment type="caution">
    <text evidence="4">The sequence shown here is derived from an EMBL/GenBank/DDBJ whole genome shotgun (WGS) entry which is preliminary data.</text>
</comment>
<proteinExistence type="inferred from homology"/>
<dbReference type="PANTHER" id="PTHR47057">
    <property type="entry name" value="AFADIN/ALPHA-ACTININ-BINDING"/>
    <property type="match status" value="1"/>
</dbReference>
<evidence type="ECO:0000256" key="2">
    <source>
        <dbReference type="ARBA" id="ARBA00023054"/>
    </source>
</evidence>
<dbReference type="Proteomes" id="UP000187209">
    <property type="component" value="Unassembled WGS sequence"/>
</dbReference>
<gene>
    <name evidence="4" type="ORF">SteCoe_26796</name>
</gene>
<evidence type="ECO:0000313" key="4">
    <source>
        <dbReference type="EMBL" id="OMJ74309.1"/>
    </source>
</evidence>
<dbReference type="InterPro" id="IPR021622">
    <property type="entry name" value="Afadin/alpha-actinin-bd"/>
</dbReference>
<sequence length="304" mass="35477">MSDLLSSYLDFDSEPEIKVSRAQLLENFEYLQNTLIAQGLPTPGNLFNNDLKEIKKSIDCIYSLLQQRQKDLNFRSQVQDIIAKLESEKTMYKHKIEQLNEDKSFSNSEAGKAQNKLTQELAKFKKEKEKITSENNDLRKEITKMVSKETKLYHEIKKKDTVFEKNKEQLRKALGDKDLLYQNHIDLVQPLHASGPKLIANKAEEEFSYLITKGYDDNQNYLLNENQELRSALETIQKELHLLIEERKEQILQNKSRIPNISLIQINSQIFSAPFQSVSEDLIDTFIENIKRFKQFMQLTSAII</sequence>
<dbReference type="PANTHER" id="PTHR47057:SF1">
    <property type="entry name" value="AFADIN_ALPHA-ACTININ-BINDING PROTEIN"/>
    <property type="match status" value="1"/>
</dbReference>
<evidence type="ECO:0008006" key="6">
    <source>
        <dbReference type="Google" id="ProtNLM"/>
    </source>
</evidence>
<keyword evidence="2 3" id="KW-0175">Coiled coil</keyword>
<feature type="coiled-coil region" evidence="3">
    <location>
        <begin position="219"/>
        <end position="253"/>
    </location>
</feature>
<name>A0A1R2BC03_9CILI</name>
<evidence type="ECO:0000256" key="1">
    <source>
        <dbReference type="ARBA" id="ARBA00009291"/>
    </source>
</evidence>
<accession>A0A1R2BC03</accession>
<evidence type="ECO:0000313" key="5">
    <source>
        <dbReference type="Proteomes" id="UP000187209"/>
    </source>
</evidence>
<comment type="similarity">
    <text evidence="1">Belongs to the ADIP family.</text>
</comment>
<dbReference type="AlphaFoldDB" id="A0A1R2BC03"/>
<evidence type="ECO:0000256" key="3">
    <source>
        <dbReference type="SAM" id="Coils"/>
    </source>
</evidence>
<keyword evidence="5" id="KW-1185">Reference proteome</keyword>
<dbReference type="OrthoDB" id="312015at2759"/>
<dbReference type="Pfam" id="PF11559">
    <property type="entry name" value="ADIP"/>
    <property type="match status" value="1"/>
</dbReference>
<feature type="coiled-coil region" evidence="3">
    <location>
        <begin position="82"/>
        <end position="148"/>
    </location>
</feature>